<dbReference type="InterPro" id="IPR036188">
    <property type="entry name" value="FAD/NAD-bd_sf"/>
</dbReference>
<dbReference type="PANTHER" id="PTHR42841">
    <property type="entry name" value="AMINE OXIDASE"/>
    <property type="match status" value="1"/>
</dbReference>
<evidence type="ECO:0000313" key="3">
    <source>
        <dbReference type="Proteomes" id="UP000198569"/>
    </source>
</evidence>
<dbReference type="SUPFAM" id="SSF51905">
    <property type="entry name" value="FAD/NAD(P)-binding domain"/>
    <property type="match status" value="1"/>
</dbReference>
<feature type="domain" description="Amine oxidase" evidence="1">
    <location>
        <begin position="14"/>
        <end position="348"/>
    </location>
</feature>
<dbReference type="Proteomes" id="UP000198569">
    <property type="component" value="Unassembled WGS sequence"/>
</dbReference>
<sequence length="410" mass="45839">MESNKKITIIGAGISGLIAAIELEKLGFNPIVIEATDRVGGRVKTDIVDEFQLDHGFQVLLEAYPKAKKYLNYKTLELQKLIPGAVIYKNRETTLIGDPLRDFSLLVPTILANVGSIKDKLAIFKLNLELKNKSLEAIFDSEQVSTLQYLRDKGFSERIIKNFFKPFFSDIFLETDLRTSSAMFQFTYKMFGEGLAVIPKDGIQAIPNQLKSQLTKTVFRFNTRVKTVEEGCIVLEDDSVITSDIIVIATDASKILGLEKPVVWKSCDNLYFEVEQNTLKKPIIGLLANNDSLINNIFYTTSVANNNKSKGHLLSVTIVKSHNLGETNLISQVKSELKNNCGIIAGRFVKRYRIKKALPDLERVDYKGNEDNFKFSETIYLAGDTQLNGSLNAAMTSGEAVAKLIAERFK</sequence>
<name>A0A1H3EV62_9FLAO</name>
<dbReference type="Pfam" id="PF01593">
    <property type="entry name" value="Amino_oxidase"/>
    <property type="match status" value="1"/>
</dbReference>
<evidence type="ECO:0000259" key="1">
    <source>
        <dbReference type="Pfam" id="PF01593"/>
    </source>
</evidence>
<dbReference type="GO" id="GO:0016491">
    <property type="term" value="F:oxidoreductase activity"/>
    <property type="evidence" value="ECO:0007669"/>
    <property type="project" value="InterPro"/>
</dbReference>
<dbReference type="OrthoDB" id="9767561at2"/>
<dbReference type="InterPro" id="IPR002937">
    <property type="entry name" value="Amino_oxidase"/>
</dbReference>
<dbReference type="STRING" id="229203.SAMN05444338_11615"/>
<reference evidence="3" key="1">
    <citation type="submission" date="2016-10" db="EMBL/GenBank/DDBJ databases">
        <authorList>
            <person name="Varghese N."/>
            <person name="Submissions S."/>
        </authorList>
    </citation>
    <scope>NUCLEOTIDE SEQUENCE [LARGE SCALE GENOMIC DNA]</scope>
    <source>
        <strain evidence="3">DSM 15718</strain>
    </source>
</reference>
<evidence type="ECO:0000313" key="2">
    <source>
        <dbReference type="EMBL" id="SDX82626.1"/>
    </source>
</evidence>
<accession>A0A1H3EV62</accession>
<protein>
    <submittedName>
        <fullName evidence="2">Flavin containing amine oxidoreductase</fullName>
    </submittedName>
</protein>
<gene>
    <name evidence="2" type="ORF">SAMN05444338_11615</name>
</gene>
<organism evidence="2 3">
    <name type="scientific">Flavobacterium degerlachei</name>
    <dbReference type="NCBI Taxonomy" id="229203"/>
    <lineage>
        <taxon>Bacteria</taxon>
        <taxon>Pseudomonadati</taxon>
        <taxon>Bacteroidota</taxon>
        <taxon>Flavobacteriia</taxon>
        <taxon>Flavobacteriales</taxon>
        <taxon>Flavobacteriaceae</taxon>
        <taxon>Flavobacterium</taxon>
    </lineage>
</organism>
<proteinExistence type="predicted"/>
<dbReference type="AlphaFoldDB" id="A0A1H3EV62"/>
<dbReference type="RefSeq" id="WP_091434580.1">
    <property type="nucleotide sequence ID" value="NZ_FNMV01000016.1"/>
</dbReference>
<dbReference type="Gene3D" id="3.50.50.60">
    <property type="entry name" value="FAD/NAD(P)-binding domain"/>
    <property type="match status" value="1"/>
</dbReference>
<dbReference type="EMBL" id="FNMV01000016">
    <property type="protein sequence ID" value="SDX82626.1"/>
    <property type="molecule type" value="Genomic_DNA"/>
</dbReference>
<keyword evidence="3" id="KW-1185">Reference proteome</keyword>